<evidence type="ECO:0000313" key="2">
    <source>
        <dbReference type="Proteomes" id="UP001208624"/>
    </source>
</evidence>
<gene>
    <name evidence="1" type="ORF">OFN31_27930</name>
</gene>
<feature type="non-terminal residue" evidence="1">
    <location>
        <position position="92"/>
    </location>
</feature>
<sequence length="92" mass="10291">MLLDALFRSKSLENPSTPITGDAVDTDGLFRADVYVSPETAMKLAAVYSCIYVLSSSLAQMPLHVMRRHKGKVEPARDHPAFYLVHDEPNTW</sequence>
<dbReference type="AlphaFoldDB" id="A0AAP3EMD8"/>
<name>A0AAP3EMD8_ECOLX</name>
<accession>A0AAP3EMD8</accession>
<reference evidence="1" key="1">
    <citation type="submission" date="2023-06" db="EMBL/GenBank/DDBJ databases">
        <title>Deciphering the underlying mechanisms mediating the transmission of blaNDM gene from human to animals in China.</title>
        <authorList>
            <person name="Chen K."/>
            <person name="Chen S."/>
        </authorList>
    </citation>
    <scope>NUCLEOTIDE SEQUENCE</scope>
    <source>
        <strain evidence="1">1199</strain>
    </source>
</reference>
<protein>
    <submittedName>
        <fullName evidence="1">Phage portal protein</fullName>
    </submittedName>
</protein>
<evidence type="ECO:0000313" key="1">
    <source>
        <dbReference type="EMBL" id="MCV5625480.1"/>
    </source>
</evidence>
<dbReference type="EMBL" id="JAOVKC010000494">
    <property type="protein sequence ID" value="MCV5625480.1"/>
    <property type="molecule type" value="Genomic_DNA"/>
</dbReference>
<organism evidence="1 2">
    <name type="scientific">Escherichia coli</name>
    <dbReference type="NCBI Taxonomy" id="562"/>
    <lineage>
        <taxon>Bacteria</taxon>
        <taxon>Pseudomonadati</taxon>
        <taxon>Pseudomonadota</taxon>
        <taxon>Gammaproteobacteria</taxon>
        <taxon>Enterobacterales</taxon>
        <taxon>Enterobacteriaceae</taxon>
        <taxon>Escherichia</taxon>
    </lineage>
</organism>
<dbReference type="Pfam" id="PF04860">
    <property type="entry name" value="Phage_portal"/>
    <property type="match status" value="1"/>
</dbReference>
<dbReference type="Proteomes" id="UP001208624">
    <property type="component" value="Unassembled WGS sequence"/>
</dbReference>
<dbReference type="InterPro" id="IPR006944">
    <property type="entry name" value="Phage/GTA_portal"/>
</dbReference>
<comment type="caution">
    <text evidence="1">The sequence shown here is derived from an EMBL/GenBank/DDBJ whole genome shotgun (WGS) entry which is preliminary data.</text>
</comment>
<proteinExistence type="predicted"/>